<sequence>MPKPFTPKVITANALLEGDVIYLADYGWTRQLAQAEVFTDEAHADLRMIEAAAQTGDVVGVYLADVTLEGNTPVPTHFREDFRARGPSNYAHGKQEQF</sequence>
<name>A0AAE2VW42_9RHOB</name>
<protein>
    <submittedName>
        <fullName evidence="1">DUF2849 domain-containing protein</fullName>
    </submittedName>
</protein>
<dbReference type="RefSeq" id="WP_203241397.1">
    <property type="nucleotide sequence ID" value="NZ_JAFBRH010000001.1"/>
</dbReference>
<gene>
    <name evidence="1" type="ORF">JQV55_04685</name>
</gene>
<dbReference type="EMBL" id="JAFBRM010000001">
    <property type="protein sequence ID" value="MBM1712849.1"/>
    <property type="molecule type" value="Genomic_DNA"/>
</dbReference>
<keyword evidence="2" id="KW-1185">Reference proteome</keyword>
<accession>A0AAE2VW42</accession>
<dbReference type="AlphaFoldDB" id="A0AAE2VW42"/>
<dbReference type="InterPro" id="IPR021270">
    <property type="entry name" value="DUF2849"/>
</dbReference>
<evidence type="ECO:0000313" key="1">
    <source>
        <dbReference type="EMBL" id="MBM1712849.1"/>
    </source>
</evidence>
<comment type="caution">
    <text evidence="1">The sequence shown here is derived from an EMBL/GenBank/DDBJ whole genome shotgun (WGS) entry which is preliminary data.</text>
</comment>
<evidence type="ECO:0000313" key="2">
    <source>
        <dbReference type="Proteomes" id="UP000732193"/>
    </source>
</evidence>
<dbReference type="Proteomes" id="UP000732193">
    <property type="component" value="Unassembled WGS sequence"/>
</dbReference>
<organism evidence="1 2">
    <name type="scientific">Sulfitobacter geojensis</name>
    <dbReference type="NCBI Taxonomy" id="1342299"/>
    <lineage>
        <taxon>Bacteria</taxon>
        <taxon>Pseudomonadati</taxon>
        <taxon>Pseudomonadota</taxon>
        <taxon>Alphaproteobacteria</taxon>
        <taxon>Rhodobacterales</taxon>
        <taxon>Roseobacteraceae</taxon>
        <taxon>Sulfitobacter</taxon>
    </lineage>
</organism>
<dbReference type="Pfam" id="PF11011">
    <property type="entry name" value="DUF2849"/>
    <property type="match status" value="1"/>
</dbReference>
<proteinExistence type="predicted"/>
<reference evidence="1 2" key="1">
    <citation type="submission" date="2021-01" db="EMBL/GenBank/DDBJ databases">
        <title>Diatom-associated Roseobacters Show Island Model of Population Structure.</title>
        <authorList>
            <person name="Qu L."/>
            <person name="Feng X."/>
            <person name="Chen Y."/>
            <person name="Li L."/>
            <person name="Wang X."/>
            <person name="Hu Z."/>
            <person name="Wang H."/>
            <person name="Luo H."/>
        </authorList>
    </citation>
    <scope>NUCLEOTIDE SEQUENCE [LARGE SCALE GENOMIC DNA]</scope>
    <source>
        <strain evidence="1 2">TR60-84</strain>
    </source>
</reference>